<accession>A0A9J9QG81</accession>
<evidence type="ECO:0000259" key="1">
    <source>
        <dbReference type="Pfam" id="PF09413"/>
    </source>
</evidence>
<name>A0A9J9QG81_ACIET</name>
<dbReference type="InterPro" id="IPR038236">
    <property type="entry name" value="GlpG_N_sf"/>
</dbReference>
<feature type="domain" description="DUF2007" evidence="1">
    <location>
        <begin position="1"/>
        <end position="69"/>
    </location>
</feature>
<dbReference type="Gene3D" id="3.30.70.2350">
    <property type="match status" value="1"/>
</dbReference>
<evidence type="ECO:0000313" key="3">
    <source>
        <dbReference type="Proteomes" id="UP000000450"/>
    </source>
</evidence>
<dbReference type="Proteomes" id="UP000000450">
    <property type="component" value="Chromosome"/>
</dbReference>
<keyword evidence="3" id="KW-1185">Reference proteome</keyword>
<reference evidence="2 3" key="1">
    <citation type="journal article" date="2010" name="J. Bacteriol.">
        <title>Completed genome sequence of the anaerobic iron-oxidizing bacterium Acidovorax ebreus strain TPSY.</title>
        <authorList>
            <person name="Byrne-Bailey K.G."/>
            <person name="Weber K.A."/>
            <person name="Chair A.H."/>
            <person name="Bose S."/>
            <person name="Knox T."/>
            <person name="Spanbauer T.L."/>
            <person name="Chertkov O."/>
            <person name="Coates J.D."/>
        </authorList>
    </citation>
    <scope>NUCLEOTIDE SEQUENCE [LARGE SCALE GENOMIC DNA]</scope>
    <source>
        <strain evidence="2 3">TPSY</strain>
    </source>
</reference>
<proteinExistence type="predicted"/>
<dbReference type="InterPro" id="IPR018551">
    <property type="entry name" value="DUF2007"/>
</dbReference>
<dbReference type="EMBL" id="CP001392">
    <property type="protein sequence ID" value="ACM34805.1"/>
    <property type="molecule type" value="Genomic_DNA"/>
</dbReference>
<dbReference type="RefSeq" id="WP_011807111.1">
    <property type="nucleotide sequence ID" value="NC_011992.1"/>
</dbReference>
<sequence length="101" mass="11359">MLRLTQAPDIAMATLWRDLLCEAGMPASVQRQHLGAAAGHLPPGECLPEIWLTYPEHAERARALLREFQHLPQRQWRCHACGEAIEGGFEQCWNCGALMPQ</sequence>
<dbReference type="GeneID" id="84683603"/>
<organism evidence="2 3">
    <name type="scientific">Acidovorax ebreus (strain TPSY)</name>
    <name type="common">Diaphorobacter sp. (strain TPSY)</name>
    <dbReference type="NCBI Taxonomy" id="535289"/>
    <lineage>
        <taxon>Bacteria</taxon>
        <taxon>Pseudomonadati</taxon>
        <taxon>Pseudomonadota</taxon>
        <taxon>Betaproteobacteria</taxon>
        <taxon>Burkholderiales</taxon>
        <taxon>Comamonadaceae</taxon>
        <taxon>Diaphorobacter</taxon>
    </lineage>
</organism>
<protein>
    <recommendedName>
        <fullName evidence="1">DUF2007 domain-containing protein</fullName>
    </recommendedName>
</protein>
<evidence type="ECO:0000313" key="2">
    <source>
        <dbReference type="EMBL" id="ACM34805.1"/>
    </source>
</evidence>
<gene>
    <name evidence="2" type="ordered locus">Dtpsy_3378</name>
</gene>
<dbReference type="KEGG" id="dia:Dtpsy_3378"/>
<dbReference type="Pfam" id="PF09413">
    <property type="entry name" value="DUF2007"/>
    <property type="match status" value="1"/>
</dbReference>
<dbReference type="AlphaFoldDB" id="A0A9J9QG81"/>